<name>A0A2R8BYG3_9RHOB</name>
<evidence type="ECO:0000256" key="1">
    <source>
        <dbReference type="ARBA" id="ARBA00004651"/>
    </source>
</evidence>
<keyword evidence="2" id="KW-1003">Cell membrane</keyword>
<dbReference type="PANTHER" id="PTHR30250:SF11">
    <property type="entry name" value="O-ANTIGEN TRANSPORTER-RELATED"/>
    <property type="match status" value="1"/>
</dbReference>
<dbReference type="EMBL" id="ONZF01000007">
    <property type="protein sequence ID" value="SPJ25215.1"/>
    <property type="molecule type" value="Genomic_DNA"/>
</dbReference>
<feature type="transmembrane region" description="Helical" evidence="6">
    <location>
        <begin position="192"/>
        <end position="215"/>
    </location>
</feature>
<feature type="transmembrane region" description="Helical" evidence="6">
    <location>
        <begin position="49"/>
        <end position="65"/>
    </location>
</feature>
<keyword evidence="4 6" id="KW-1133">Transmembrane helix</keyword>
<keyword evidence="3 6" id="KW-0812">Transmembrane</keyword>
<proteinExistence type="predicted"/>
<reference evidence="8" key="1">
    <citation type="submission" date="2018-03" db="EMBL/GenBank/DDBJ databases">
        <authorList>
            <person name="Rodrigo-Torres L."/>
            <person name="Arahal R. D."/>
            <person name="Lucena T."/>
        </authorList>
    </citation>
    <scope>NUCLEOTIDE SEQUENCE [LARGE SCALE GENOMIC DNA]</scope>
    <source>
        <strain evidence="8">CECT 8504</strain>
    </source>
</reference>
<feature type="transmembrane region" description="Helical" evidence="6">
    <location>
        <begin position="359"/>
        <end position="382"/>
    </location>
</feature>
<keyword evidence="5 6" id="KW-0472">Membrane</keyword>
<evidence type="ECO:0000256" key="3">
    <source>
        <dbReference type="ARBA" id="ARBA00022692"/>
    </source>
</evidence>
<dbReference type="Pfam" id="PF01943">
    <property type="entry name" value="Polysacc_synt"/>
    <property type="match status" value="1"/>
</dbReference>
<feature type="transmembrane region" description="Helical" evidence="6">
    <location>
        <begin position="102"/>
        <end position="124"/>
    </location>
</feature>
<dbReference type="GO" id="GO:0005886">
    <property type="term" value="C:plasma membrane"/>
    <property type="evidence" value="ECO:0007669"/>
    <property type="project" value="UniProtKB-SubCell"/>
</dbReference>
<organism evidence="7 8">
    <name type="scientific">Palleronia abyssalis</name>
    <dbReference type="NCBI Taxonomy" id="1501240"/>
    <lineage>
        <taxon>Bacteria</taxon>
        <taxon>Pseudomonadati</taxon>
        <taxon>Pseudomonadota</taxon>
        <taxon>Alphaproteobacteria</taxon>
        <taxon>Rhodobacterales</taxon>
        <taxon>Roseobacteraceae</taxon>
        <taxon>Palleronia</taxon>
    </lineage>
</organism>
<evidence type="ECO:0000313" key="7">
    <source>
        <dbReference type="EMBL" id="SPJ25215.1"/>
    </source>
</evidence>
<dbReference type="PANTHER" id="PTHR30250">
    <property type="entry name" value="PST FAMILY PREDICTED COLANIC ACID TRANSPORTER"/>
    <property type="match status" value="1"/>
</dbReference>
<dbReference type="AlphaFoldDB" id="A0A2R8BYG3"/>
<evidence type="ECO:0000256" key="2">
    <source>
        <dbReference type="ARBA" id="ARBA00022475"/>
    </source>
</evidence>
<dbReference type="InterPro" id="IPR050833">
    <property type="entry name" value="Poly_Biosynth_Transport"/>
</dbReference>
<gene>
    <name evidence="7" type="primary">yghQ</name>
    <name evidence="7" type="ORF">PAA8504_03065</name>
</gene>
<dbReference type="Proteomes" id="UP000244912">
    <property type="component" value="Unassembled WGS sequence"/>
</dbReference>
<accession>A0A2R8BYG3</accession>
<sequence>MSGIASSVRRLTQLDEVVPRLLRSSGLLVASTSTVGLLGIVTLALTARAIGPAGIGILALVEAYIRSVDLIFRWPPTQAVIKHAAGMMETDDRAAFVRLVKLSFLIDLAGGCLSGGIAIMLGYWASTWFDLGSDGYLYILLVAASLFFSFRPTGIAILRLFDRFDLLAISDACIALARLAIAAVALALDLGIWAFVTLLFLQSMADGLVLFVLALREMYRRGYPAIRPASARQALSENKNFFRFLFNANFSQILRQAVTRFDVLALGLFVGPSAVGFYQVAKRSGKAMQRFGRTLTQVLFPELARMWVRGERDRFGRLILLVTLMTLGAVSILFVPIALSVPVIVKTLFGADFLGAVPIVKLQLVAVVINIAGVSFVPALLSMGLDRQLMGITSLATIGFAAAFVPAVMLAGALGAMACHVVFSLLWFGGCLWLVVRHMRSGQGAV</sequence>
<dbReference type="RefSeq" id="WP_108895011.1">
    <property type="nucleotide sequence ID" value="NZ_ONZF01000007.1"/>
</dbReference>
<feature type="transmembrane region" description="Helical" evidence="6">
    <location>
        <begin position="315"/>
        <end position="339"/>
    </location>
</feature>
<dbReference type="InterPro" id="IPR002797">
    <property type="entry name" value="Polysacc_synth"/>
</dbReference>
<comment type="subcellular location">
    <subcellularLocation>
        <location evidence="1">Cell membrane</location>
        <topology evidence="1">Multi-pass membrane protein</topology>
    </subcellularLocation>
</comment>
<keyword evidence="8" id="KW-1185">Reference proteome</keyword>
<feature type="transmembrane region" description="Helical" evidence="6">
    <location>
        <begin position="136"/>
        <end position="154"/>
    </location>
</feature>
<feature type="transmembrane region" description="Helical" evidence="6">
    <location>
        <begin position="389"/>
        <end position="409"/>
    </location>
</feature>
<protein>
    <submittedName>
        <fullName evidence="7">Inner membrane protein YghQ</fullName>
    </submittedName>
</protein>
<evidence type="ECO:0000256" key="6">
    <source>
        <dbReference type="SAM" id="Phobius"/>
    </source>
</evidence>
<evidence type="ECO:0000313" key="8">
    <source>
        <dbReference type="Proteomes" id="UP000244912"/>
    </source>
</evidence>
<evidence type="ECO:0000256" key="5">
    <source>
        <dbReference type="ARBA" id="ARBA00023136"/>
    </source>
</evidence>
<feature type="transmembrane region" description="Helical" evidence="6">
    <location>
        <begin position="166"/>
        <end position="186"/>
    </location>
</feature>
<dbReference type="OrthoDB" id="493991at2"/>
<feature type="transmembrane region" description="Helical" evidence="6">
    <location>
        <begin position="415"/>
        <end position="436"/>
    </location>
</feature>
<evidence type="ECO:0000256" key="4">
    <source>
        <dbReference type="ARBA" id="ARBA00022989"/>
    </source>
</evidence>
<feature type="transmembrane region" description="Helical" evidence="6">
    <location>
        <begin position="21"/>
        <end position="43"/>
    </location>
</feature>